<dbReference type="PANTHER" id="PTHR11365">
    <property type="entry name" value="5-OXOPROLINASE RELATED"/>
    <property type="match status" value="1"/>
</dbReference>
<dbReference type="SUPFAM" id="SSF53067">
    <property type="entry name" value="Actin-like ATPase domain"/>
    <property type="match status" value="1"/>
</dbReference>
<dbReference type="EMBL" id="CDRZ01000090">
    <property type="protein sequence ID" value="CEO88363.1"/>
    <property type="molecule type" value="Genomic_DNA"/>
</dbReference>
<sequence>MLTTHHNLTEGITECFQRLKCDAIKAVQMVALSTTLATNAVVEGRGGEVGLLLIGHQPIGELPVKIYEVIGGGHDVGGHPQAELDLTEVRNAIRSFYGKVEAVAISGYFSIRNPEHEQRARELVKEMLDVPVICGHELSRSLGFHERTVTAALNAKLLPTIASLIESVKEVLNKEGLSAPLMIVKGDGTLMSESLAREKPIDTLLSGPAASIFGATFLAKAKDAFVLDMGGTTTDIAVLQNGVPKVNNEGAVVGGWATRVRAAKINTYGIGGDSYLQVNKDNELLIGPQRVWPLALAASKYPHLVEELDCQLNSTNLDSFFGQPSDCYILVQQVVPVELTETEEKAVKILQQRPHTLRFLANEMQVDPFRIGLRRLVNIGIIEKASVTPTDIVIANGRYNQLNREASILGVKILAHKMKKNYQEFLELAMDAITNKISMAILNSVIGIEGNHFNINEDAGAIYFINKVLHPKDEDLLDCNFRLKLPLVAIGAPVQAYLPQVAHKLNLELTIPAYAEIANAIGAASGNVVEVVEVLIKPEYDHFIVHTPWERIKLTSYDEAVEFALTEASKKAALQIEKAGAASYGLVTNQEDIFFEERDIFIETRISVTAIGKPKWLEENLRKGDWHECKKSGSNYL</sequence>
<feature type="domain" description="Hydantoinase A/oxoprolinase" evidence="1">
    <location>
        <begin position="147"/>
        <end position="289"/>
    </location>
</feature>
<proteinExistence type="predicted"/>
<feature type="domain" description="Hydantoinase/oxoprolinase N-terminal" evidence="2">
    <location>
        <begin position="1"/>
        <end position="127"/>
    </location>
</feature>
<dbReference type="Pfam" id="PF05378">
    <property type="entry name" value="Hydant_A_N"/>
    <property type="match status" value="1"/>
</dbReference>
<gene>
    <name evidence="3" type="ORF">SSCH_180011</name>
</gene>
<dbReference type="AlphaFoldDB" id="A0A0B7MJM1"/>
<dbReference type="PANTHER" id="PTHR11365:SF2">
    <property type="entry name" value="5-OXOPROLINASE"/>
    <property type="match status" value="1"/>
</dbReference>
<dbReference type="Proteomes" id="UP000046155">
    <property type="component" value="Unassembled WGS sequence"/>
</dbReference>
<dbReference type="GO" id="GO:0006749">
    <property type="term" value="P:glutathione metabolic process"/>
    <property type="evidence" value="ECO:0007669"/>
    <property type="project" value="TreeGrafter"/>
</dbReference>
<evidence type="ECO:0000313" key="4">
    <source>
        <dbReference type="Proteomes" id="UP000046155"/>
    </source>
</evidence>
<dbReference type="InterPro" id="IPR045079">
    <property type="entry name" value="Oxoprolinase-like"/>
</dbReference>
<dbReference type="Pfam" id="PF01968">
    <property type="entry name" value="Hydantoinase_A"/>
    <property type="match status" value="1"/>
</dbReference>
<keyword evidence="4" id="KW-1185">Reference proteome</keyword>
<dbReference type="InterPro" id="IPR002821">
    <property type="entry name" value="Hydantoinase_A"/>
</dbReference>
<evidence type="ECO:0000259" key="1">
    <source>
        <dbReference type="Pfam" id="PF01968"/>
    </source>
</evidence>
<dbReference type="InterPro" id="IPR043129">
    <property type="entry name" value="ATPase_NBD"/>
</dbReference>
<evidence type="ECO:0000259" key="2">
    <source>
        <dbReference type="Pfam" id="PF05378"/>
    </source>
</evidence>
<evidence type="ECO:0000313" key="3">
    <source>
        <dbReference type="EMBL" id="CEO88363.1"/>
    </source>
</evidence>
<organism evidence="3 4">
    <name type="scientific">Syntrophaceticus schinkii</name>
    <dbReference type="NCBI Taxonomy" id="499207"/>
    <lineage>
        <taxon>Bacteria</taxon>
        <taxon>Bacillati</taxon>
        <taxon>Bacillota</taxon>
        <taxon>Clostridia</taxon>
        <taxon>Thermoanaerobacterales</taxon>
        <taxon>Thermoanaerobacterales Family III. Incertae Sedis</taxon>
        <taxon>Syntrophaceticus</taxon>
    </lineage>
</organism>
<dbReference type="GO" id="GO:0005829">
    <property type="term" value="C:cytosol"/>
    <property type="evidence" value="ECO:0007669"/>
    <property type="project" value="TreeGrafter"/>
</dbReference>
<dbReference type="InterPro" id="IPR008040">
    <property type="entry name" value="Hydant_A_N"/>
</dbReference>
<accession>A0A0B7MJM1</accession>
<dbReference type="GO" id="GO:0017168">
    <property type="term" value="F:5-oxoprolinase (ATP-hydrolyzing) activity"/>
    <property type="evidence" value="ECO:0007669"/>
    <property type="project" value="TreeGrafter"/>
</dbReference>
<reference evidence="4" key="1">
    <citation type="submission" date="2015-01" db="EMBL/GenBank/DDBJ databases">
        <authorList>
            <person name="Manzoor Shahid"/>
            <person name="Zubair Saima"/>
        </authorList>
    </citation>
    <scope>NUCLEOTIDE SEQUENCE [LARGE SCALE GENOMIC DNA]</scope>
    <source>
        <strain evidence="4">Sp3</strain>
    </source>
</reference>
<name>A0A0B7MJM1_9FIRM</name>
<protein>
    <submittedName>
        <fullName evidence="3">N-methylhydantoinase A/acetone carboxylase, beta subunit</fullName>
    </submittedName>
</protein>